<evidence type="ECO:0000256" key="2">
    <source>
        <dbReference type="SAM" id="SignalP"/>
    </source>
</evidence>
<dbReference type="AlphaFoldDB" id="A0AAV5U2N2"/>
<evidence type="ECO:0000313" key="3">
    <source>
        <dbReference type="EMBL" id="GMT00689.1"/>
    </source>
</evidence>
<name>A0AAV5U2N2_9BILA</name>
<evidence type="ECO:0000313" key="4">
    <source>
        <dbReference type="Proteomes" id="UP001432027"/>
    </source>
</evidence>
<comment type="caution">
    <text evidence="3">The sequence shown here is derived from an EMBL/GenBank/DDBJ whole genome shotgun (WGS) entry which is preliminary data.</text>
</comment>
<feature type="coiled-coil region" evidence="1">
    <location>
        <begin position="162"/>
        <end position="189"/>
    </location>
</feature>
<accession>A0AAV5U2N2</accession>
<keyword evidence="1" id="KW-0175">Coiled coil</keyword>
<reference evidence="3" key="1">
    <citation type="submission" date="2023-10" db="EMBL/GenBank/DDBJ databases">
        <title>Genome assembly of Pristionchus species.</title>
        <authorList>
            <person name="Yoshida K."/>
            <person name="Sommer R.J."/>
        </authorList>
    </citation>
    <scope>NUCLEOTIDE SEQUENCE</scope>
    <source>
        <strain evidence="3">RS0144</strain>
    </source>
</reference>
<feature type="non-terminal residue" evidence="3">
    <location>
        <position position="1"/>
    </location>
</feature>
<feature type="signal peptide" evidence="2">
    <location>
        <begin position="1"/>
        <end position="20"/>
    </location>
</feature>
<sequence length="426" mass="49077">FSVFSFIHNTILAWNQLIWCTVVIELTLWDDAEYGMSSGVTDKDTSLSPRRLAVLSSLHHQEISLAAVTEAPIEKGVITKHYLLSHHPNMEYGEQRTNCCACIKIASAMCKTCTLSKLSFYSRRMVIDKNIQVKKERELEIVRLLSEVVKLDENSNSMTATGRNLENEIERKKKLINEKKNEMKEYAYKKDKNKKRIEILKTTIQKVDTSLEKKPENRKTRDEKLLELEKHRTLYCRYVFGIYPLKIEKVEGDESDVYCMRNGRLPSTLLSSLNHSHPHCIPDPSSLALLVFSSHLVRLLSHILDLPLPCELTVHSLISTSEAFRSQWTKLCICVSYLCGSLGVKPSDPHNSLISLFERLCEESPLRLNSSLPLTQFTPFQSPDLESMQSVRFTLFLPLYCRYNIRYFGEKLEKVLVVRIQNDLTK</sequence>
<keyword evidence="4" id="KW-1185">Reference proteome</keyword>
<protein>
    <submittedName>
        <fullName evidence="3">Uncharacterized protein</fullName>
    </submittedName>
</protein>
<dbReference type="Proteomes" id="UP001432027">
    <property type="component" value="Unassembled WGS sequence"/>
</dbReference>
<proteinExistence type="predicted"/>
<gene>
    <name evidence="3" type="ORF">PENTCL1PPCAC_22863</name>
</gene>
<feature type="chain" id="PRO_5043932839" evidence="2">
    <location>
        <begin position="21"/>
        <end position="426"/>
    </location>
</feature>
<dbReference type="EMBL" id="BTSX01000005">
    <property type="protein sequence ID" value="GMT00689.1"/>
    <property type="molecule type" value="Genomic_DNA"/>
</dbReference>
<evidence type="ECO:0000256" key="1">
    <source>
        <dbReference type="SAM" id="Coils"/>
    </source>
</evidence>
<organism evidence="3 4">
    <name type="scientific">Pristionchus entomophagus</name>
    <dbReference type="NCBI Taxonomy" id="358040"/>
    <lineage>
        <taxon>Eukaryota</taxon>
        <taxon>Metazoa</taxon>
        <taxon>Ecdysozoa</taxon>
        <taxon>Nematoda</taxon>
        <taxon>Chromadorea</taxon>
        <taxon>Rhabditida</taxon>
        <taxon>Rhabditina</taxon>
        <taxon>Diplogasteromorpha</taxon>
        <taxon>Diplogasteroidea</taxon>
        <taxon>Neodiplogasteridae</taxon>
        <taxon>Pristionchus</taxon>
    </lineage>
</organism>
<keyword evidence="2" id="KW-0732">Signal</keyword>